<dbReference type="Pfam" id="PF03992">
    <property type="entry name" value="ABM"/>
    <property type="match status" value="1"/>
</dbReference>
<keyword evidence="2" id="KW-0560">Oxidoreductase</keyword>
<dbReference type="PROSITE" id="PS51725">
    <property type="entry name" value="ABM"/>
    <property type="match status" value="1"/>
</dbReference>
<dbReference type="InterPro" id="IPR007138">
    <property type="entry name" value="ABM_dom"/>
</dbReference>
<sequence length="95" mass="10933">MFAVAVTFQVKLDCLTAFLPLMLENARTSLREEPGCQHFDICHTPGEATVFLYEIYDNKAAFDAHRAMDHFKDFDAATAQMIDTKKLRVYEEVIR</sequence>
<dbReference type="RefSeq" id="WP_338548690.1">
    <property type="nucleotide sequence ID" value="NZ_CP146069.1"/>
</dbReference>
<keyword evidence="3" id="KW-1185">Reference proteome</keyword>
<name>A0ABZ2HD67_9RHOB</name>
<dbReference type="InterPro" id="IPR011008">
    <property type="entry name" value="Dimeric_a/b-barrel"/>
</dbReference>
<dbReference type="EC" id="1.-.-.-" evidence="2"/>
<dbReference type="EMBL" id="CP146069">
    <property type="protein sequence ID" value="WWR45774.1"/>
    <property type="molecule type" value="Genomic_DNA"/>
</dbReference>
<dbReference type="PANTHER" id="PTHR33336">
    <property type="entry name" value="QUINOL MONOOXYGENASE YGIN-RELATED"/>
    <property type="match status" value="1"/>
</dbReference>
<organism evidence="2 3">
    <name type="scientific">Roseovarius phycicola</name>
    <dbReference type="NCBI Taxonomy" id="3080976"/>
    <lineage>
        <taxon>Bacteria</taxon>
        <taxon>Pseudomonadati</taxon>
        <taxon>Pseudomonadota</taxon>
        <taxon>Alphaproteobacteria</taxon>
        <taxon>Rhodobacterales</taxon>
        <taxon>Roseobacteraceae</taxon>
        <taxon>Roseovarius</taxon>
    </lineage>
</organism>
<feature type="domain" description="ABM" evidence="1">
    <location>
        <begin position="2"/>
        <end position="90"/>
    </location>
</feature>
<accession>A0ABZ2HD67</accession>
<evidence type="ECO:0000259" key="1">
    <source>
        <dbReference type="PROSITE" id="PS51725"/>
    </source>
</evidence>
<gene>
    <name evidence="2" type="ORF">RZ517_13420</name>
</gene>
<dbReference type="Gene3D" id="3.30.70.100">
    <property type="match status" value="1"/>
</dbReference>
<dbReference type="GO" id="GO:0004497">
    <property type="term" value="F:monooxygenase activity"/>
    <property type="evidence" value="ECO:0007669"/>
    <property type="project" value="UniProtKB-KW"/>
</dbReference>
<keyword evidence="2" id="KW-0503">Monooxygenase</keyword>
<evidence type="ECO:0000313" key="2">
    <source>
        <dbReference type="EMBL" id="WWR45774.1"/>
    </source>
</evidence>
<dbReference type="Proteomes" id="UP001364156">
    <property type="component" value="Chromosome"/>
</dbReference>
<proteinExistence type="predicted"/>
<reference evidence="2 3" key="1">
    <citation type="submission" date="2023-10" db="EMBL/GenBank/DDBJ databases">
        <title>Roseovarius strain S88 nov., isolated from a marine algae.</title>
        <authorList>
            <person name="Lee M.W."/>
            <person name="Lee J.K."/>
            <person name="Kim J.M."/>
            <person name="Choi D.G."/>
            <person name="Baek J.H."/>
            <person name="Bayburt H."/>
            <person name="Jung J.J."/>
            <person name="Han D.M."/>
            <person name="Jeon C.O."/>
        </authorList>
    </citation>
    <scope>NUCLEOTIDE SEQUENCE [LARGE SCALE GENOMIC DNA]</scope>
    <source>
        <strain evidence="2 3">S88</strain>
    </source>
</reference>
<dbReference type="SUPFAM" id="SSF54909">
    <property type="entry name" value="Dimeric alpha+beta barrel"/>
    <property type="match status" value="1"/>
</dbReference>
<evidence type="ECO:0000313" key="3">
    <source>
        <dbReference type="Proteomes" id="UP001364156"/>
    </source>
</evidence>
<dbReference type="InterPro" id="IPR050744">
    <property type="entry name" value="AI-2_Isomerase_LsrG"/>
</dbReference>
<protein>
    <submittedName>
        <fullName evidence="2">Quinol monooxygenase</fullName>
        <ecNumber evidence="2">1.-.-.-</ecNumber>
    </submittedName>
</protein>
<dbReference type="PANTHER" id="PTHR33336:SF1">
    <property type="entry name" value="(4S)-4-HYDROXY-5-PHOSPHONOOXYPENTANE-2,3-DIONE ISOMERASE"/>
    <property type="match status" value="1"/>
</dbReference>